<accession>A0ACC3N744</accession>
<evidence type="ECO:0000313" key="2">
    <source>
        <dbReference type="Proteomes" id="UP001281147"/>
    </source>
</evidence>
<reference evidence="1" key="1">
    <citation type="submission" date="2023-07" db="EMBL/GenBank/DDBJ databases">
        <title>Black Yeasts Isolated from many extreme environments.</title>
        <authorList>
            <person name="Coleine C."/>
            <person name="Stajich J.E."/>
            <person name="Selbmann L."/>
        </authorList>
    </citation>
    <scope>NUCLEOTIDE SEQUENCE</scope>
    <source>
        <strain evidence="1">CCFEE 5714</strain>
    </source>
</reference>
<organism evidence="1 2">
    <name type="scientific">Vermiconidia calcicola</name>
    <dbReference type="NCBI Taxonomy" id="1690605"/>
    <lineage>
        <taxon>Eukaryota</taxon>
        <taxon>Fungi</taxon>
        <taxon>Dikarya</taxon>
        <taxon>Ascomycota</taxon>
        <taxon>Pezizomycotina</taxon>
        <taxon>Dothideomycetes</taxon>
        <taxon>Dothideomycetidae</taxon>
        <taxon>Mycosphaerellales</taxon>
        <taxon>Extremaceae</taxon>
        <taxon>Vermiconidia</taxon>
    </lineage>
</organism>
<dbReference type="Proteomes" id="UP001281147">
    <property type="component" value="Unassembled WGS sequence"/>
</dbReference>
<name>A0ACC3N744_9PEZI</name>
<keyword evidence="2" id="KW-1185">Reference proteome</keyword>
<comment type="caution">
    <text evidence="1">The sequence shown here is derived from an EMBL/GenBank/DDBJ whole genome shotgun (WGS) entry which is preliminary data.</text>
</comment>
<evidence type="ECO:0000313" key="1">
    <source>
        <dbReference type="EMBL" id="KAK3711436.1"/>
    </source>
</evidence>
<proteinExistence type="predicted"/>
<sequence length="494" mass="54794">MATAYETEKANYLQHLDEDSSAGGGNDHALETTPLFSRGVRYVTTAKDGEEEGETHNCNERLLPQYGLLGFHVGDNPLIVEREPIMLNTRAPNSTFLCGSQGSGKSFTLSCILENCLLPDPKYGTLANPIPGVAFHYNVDDMLNTAEVASLCKRGIKVTVLVSHSNYRRLKEAYLKVKGPDDHLNVYPLLFKDDHLSIERMHKLMAFAENSENGVPLYVEVIHEMLRKMAINNERFDFATFRRALDNNETFAPGQRNMLNMRLNLLQSFLQNRAKAADRPTEDVFKVKPGSLTIVDMSDTFIDSSTACTLYDICLGLFKQNRHQDGLIVTLDEAHKYLNKSVGAANFTEHLLTTIRMQRHQATKVVIATQEPTISGSLLDLCPVSIVHRFSSPAWFEAIKDHLAGASSLTTDTLNQKVLFDNIVGLGTGGSFVFATSSFLCVEDGKEKMLATKVMKMKTRKKQGPDTGRSKMAGDEDKGDESGLVDSMDDLKVV</sequence>
<protein>
    <submittedName>
        <fullName evidence="1">Uncharacterized protein</fullName>
    </submittedName>
</protein>
<gene>
    <name evidence="1" type="ORF">LTR37_009615</name>
</gene>
<dbReference type="EMBL" id="JAUTXU010000076">
    <property type="protein sequence ID" value="KAK3711436.1"/>
    <property type="molecule type" value="Genomic_DNA"/>
</dbReference>